<dbReference type="EMBL" id="BPLQ01011437">
    <property type="protein sequence ID" value="GIY57882.1"/>
    <property type="molecule type" value="Genomic_DNA"/>
</dbReference>
<proteinExistence type="predicted"/>
<dbReference type="AlphaFoldDB" id="A0AAV4UJF2"/>
<sequence length="96" mass="10960">MDLDCECMLQALAFYDNIVEHSGSKDIKKKIKKSIRINALAIVKIVASQNTYIAHLEGRIQELEKAPSVKITSQREEFAQLEGRLIELEKAQKFKI</sequence>
<evidence type="ECO:0000313" key="1">
    <source>
        <dbReference type="EMBL" id="GIY57882.1"/>
    </source>
</evidence>
<name>A0AAV4UJF2_9ARAC</name>
<comment type="caution">
    <text evidence="1">The sequence shown here is derived from an EMBL/GenBank/DDBJ whole genome shotgun (WGS) entry which is preliminary data.</text>
</comment>
<organism evidence="1 2">
    <name type="scientific">Caerostris darwini</name>
    <dbReference type="NCBI Taxonomy" id="1538125"/>
    <lineage>
        <taxon>Eukaryota</taxon>
        <taxon>Metazoa</taxon>
        <taxon>Ecdysozoa</taxon>
        <taxon>Arthropoda</taxon>
        <taxon>Chelicerata</taxon>
        <taxon>Arachnida</taxon>
        <taxon>Araneae</taxon>
        <taxon>Araneomorphae</taxon>
        <taxon>Entelegynae</taxon>
        <taxon>Araneoidea</taxon>
        <taxon>Araneidae</taxon>
        <taxon>Caerostris</taxon>
    </lineage>
</organism>
<protein>
    <submittedName>
        <fullName evidence="1">Uncharacterized protein</fullName>
    </submittedName>
</protein>
<accession>A0AAV4UJF2</accession>
<evidence type="ECO:0000313" key="2">
    <source>
        <dbReference type="Proteomes" id="UP001054837"/>
    </source>
</evidence>
<dbReference type="Proteomes" id="UP001054837">
    <property type="component" value="Unassembled WGS sequence"/>
</dbReference>
<keyword evidence="2" id="KW-1185">Reference proteome</keyword>
<reference evidence="1 2" key="1">
    <citation type="submission" date="2021-06" db="EMBL/GenBank/DDBJ databases">
        <title>Caerostris darwini draft genome.</title>
        <authorList>
            <person name="Kono N."/>
            <person name="Arakawa K."/>
        </authorList>
    </citation>
    <scope>NUCLEOTIDE SEQUENCE [LARGE SCALE GENOMIC DNA]</scope>
</reference>
<gene>
    <name evidence="1" type="ORF">CDAR_197061</name>
</gene>